<dbReference type="Pfam" id="PF02770">
    <property type="entry name" value="Acyl-CoA_dh_M"/>
    <property type="match status" value="1"/>
</dbReference>
<dbReference type="Pfam" id="PF00441">
    <property type="entry name" value="Acyl-CoA_dh_1"/>
    <property type="match status" value="1"/>
</dbReference>
<proteinExistence type="inferred from homology"/>
<evidence type="ECO:0000259" key="7">
    <source>
        <dbReference type="Pfam" id="PF02770"/>
    </source>
</evidence>
<dbReference type="HOGENOM" id="CLU_016513_2_1_4"/>
<feature type="compositionally biased region" description="Polar residues" evidence="5">
    <location>
        <begin position="8"/>
        <end position="18"/>
    </location>
</feature>
<dbReference type="AlphaFoldDB" id="V8QYK2"/>
<comment type="caution">
    <text evidence="9">The sequence shown here is derived from an EMBL/GenBank/DDBJ whole genome shotgun (WGS) entry which is preliminary data.</text>
</comment>
<feature type="domain" description="Acyl-CoA oxidase/dehydrogenase middle" evidence="7">
    <location>
        <begin position="202"/>
        <end position="298"/>
    </location>
</feature>
<dbReference type="InterPro" id="IPR009100">
    <property type="entry name" value="AcylCoA_DH/oxidase_NM_dom_sf"/>
</dbReference>
<dbReference type="eggNOG" id="COG1960">
    <property type="taxonomic scope" value="Bacteria"/>
</dbReference>
<dbReference type="InterPro" id="IPR006091">
    <property type="entry name" value="Acyl-CoA_Oxase/DH_mid-dom"/>
</dbReference>
<dbReference type="Proteomes" id="UP000018733">
    <property type="component" value="Unassembled WGS sequence"/>
</dbReference>
<evidence type="ECO:0000259" key="6">
    <source>
        <dbReference type="Pfam" id="PF00441"/>
    </source>
</evidence>
<accession>V8QYK2</accession>
<sequence>MMLATLNAAESLQNQPDTHSLPDPAQLVAPDCHGMNFYDADPAFKALLKLRLPADTLTFLDPHLSRLGEIAGNELDTYASIADKERNKPYLRTRNRFGVNEDWVEYHPAYRSMERIAYIDFGIHAMSRTEGVLGWPQRYAPLAKYAFQYLFVQSEFGLMCPISVTDSSTYLVERYGNEDVKQRFLPGMTSTDPATLLKGSQFMTERTGGSDVSASRLKAVKKGDAWELYGDKWFCSAVDADVALLIARPEGASDGNEGLALFAMPRRLDDGSRNKYRIARLKDKLGTRSMPSGEIIFEGAIAYLVGRADRGLKQMLDQVNLSRLSHGVRAAAMMRRCLNESMVVANHRVAFRKRLIDMPLQRRQLMKLMLPTEQALSVFMHAAEAMQKADSGDRQAALVQRILTPLLKFRACRDNIQVATGAMEVRGGNGYIEDFVNERLVRDAHIGVLWEGTSNINAIDVVQRAVAKQQAHRALAASLVTWLDDSPGIPAAFRQLLLTQLEQISTEIEACASDPDLVTECRTLSSQLYHCAAAILMAGEGARTGADNGDARRLLLSRQVLRHRLGEKQLKRQNEVQVEALLLDPAPVALETAIALLS</sequence>
<keyword evidence="10" id="KW-1185">Reference proteome</keyword>
<comment type="cofactor">
    <cofactor evidence="1">
        <name>FAD</name>
        <dbReference type="ChEBI" id="CHEBI:57692"/>
    </cofactor>
</comment>
<dbReference type="InterPro" id="IPR052904">
    <property type="entry name" value="Acyl-CoA_dehydrogenase-like"/>
</dbReference>
<dbReference type="STRING" id="1424334.W822_04735"/>
<evidence type="ECO:0000256" key="5">
    <source>
        <dbReference type="SAM" id="MobiDB-lite"/>
    </source>
</evidence>
<dbReference type="PANTHER" id="PTHR42707">
    <property type="entry name" value="ACYL-COA DEHYDROGENASE"/>
    <property type="match status" value="1"/>
</dbReference>
<dbReference type="GO" id="GO:0003995">
    <property type="term" value="F:acyl-CoA dehydrogenase activity"/>
    <property type="evidence" value="ECO:0007669"/>
    <property type="project" value="InterPro"/>
</dbReference>
<dbReference type="Pfam" id="PF18158">
    <property type="entry name" value="AidB_N"/>
    <property type="match status" value="1"/>
</dbReference>
<dbReference type="PATRIC" id="fig|1424334.3.peg.959"/>
<feature type="region of interest" description="Disordered" evidence="5">
    <location>
        <begin position="1"/>
        <end position="25"/>
    </location>
</feature>
<reference evidence="9 10" key="1">
    <citation type="journal article" date="2014" name="Genome Announc.">
        <title>Draft Genome Sequence of Advenella kashmirensis Strain W13003, a Polycyclic Aromatic Hydrocarbon-Degrading Bacterium.</title>
        <authorList>
            <person name="Wang X."/>
            <person name="Jin D."/>
            <person name="Zhou L."/>
            <person name="Wu L."/>
            <person name="An W."/>
            <person name="Zhao L."/>
        </authorList>
    </citation>
    <scope>NUCLEOTIDE SEQUENCE [LARGE SCALE GENOMIC DNA]</scope>
    <source>
        <strain evidence="9 10">W13003</strain>
    </source>
</reference>
<evidence type="ECO:0000256" key="1">
    <source>
        <dbReference type="ARBA" id="ARBA00001974"/>
    </source>
</evidence>
<evidence type="ECO:0000256" key="2">
    <source>
        <dbReference type="ARBA" id="ARBA00009347"/>
    </source>
</evidence>
<comment type="similarity">
    <text evidence="2">Belongs to the acyl-CoA dehydrogenase family.</text>
</comment>
<evidence type="ECO:0000256" key="4">
    <source>
        <dbReference type="ARBA" id="ARBA00022827"/>
    </source>
</evidence>
<dbReference type="PANTHER" id="PTHR42707:SF2">
    <property type="entry name" value="ACD11 DEHYDROGENASE"/>
    <property type="match status" value="1"/>
</dbReference>
<gene>
    <name evidence="9" type="ORF">W822_04735</name>
</gene>
<dbReference type="InterPro" id="IPR006089">
    <property type="entry name" value="Acyl-CoA_DH_CS"/>
</dbReference>
<name>V8QYK2_9BURK</name>
<evidence type="ECO:0000256" key="3">
    <source>
        <dbReference type="ARBA" id="ARBA00022630"/>
    </source>
</evidence>
<keyword evidence="4" id="KW-0274">FAD</keyword>
<protein>
    <submittedName>
        <fullName evidence="9">Isovaleryl-CoA dehydrogenase</fullName>
    </submittedName>
</protein>
<organism evidence="9 10">
    <name type="scientific">Advenella kashmirensis W13003</name>
    <dbReference type="NCBI Taxonomy" id="1424334"/>
    <lineage>
        <taxon>Bacteria</taxon>
        <taxon>Pseudomonadati</taxon>
        <taxon>Pseudomonadota</taxon>
        <taxon>Betaproteobacteria</taxon>
        <taxon>Burkholderiales</taxon>
        <taxon>Alcaligenaceae</taxon>
    </lineage>
</organism>
<keyword evidence="3" id="KW-0285">Flavoprotein</keyword>
<dbReference type="SUPFAM" id="SSF47203">
    <property type="entry name" value="Acyl-CoA dehydrogenase C-terminal domain-like"/>
    <property type="match status" value="1"/>
</dbReference>
<dbReference type="Gene3D" id="2.40.110.20">
    <property type="match status" value="1"/>
</dbReference>
<feature type="domain" description="Acyl-CoA dehydrogenase/oxidase C-terminal" evidence="6">
    <location>
        <begin position="309"/>
        <end position="464"/>
    </location>
</feature>
<evidence type="ECO:0000313" key="9">
    <source>
        <dbReference type="EMBL" id="ETF04458.1"/>
    </source>
</evidence>
<dbReference type="InterPro" id="IPR009075">
    <property type="entry name" value="AcylCo_DH/oxidase_C"/>
</dbReference>
<feature type="domain" description="Adaptive response protein AidB N-terminal" evidence="8">
    <location>
        <begin position="30"/>
        <end position="191"/>
    </location>
</feature>
<dbReference type="SUPFAM" id="SSF56645">
    <property type="entry name" value="Acyl-CoA dehydrogenase NM domain-like"/>
    <property type="match status" value="1"/>
</dbReference>
<dbReference type="InterPro" id="IPR041504">
    <property type="entry name" value="AidB_N"/>
</dbReference>
<dbReference type="Gene3D" id="1.20.140.10">
    <property type="entry name" value="Butyryl-CoA Dehydrogenase, subunit A, domain 3"/>
    <property type="match status" value="1"/>
</dbReference>
<evidence type="ECO:0000313" key="10">
    <source>
        <dbReference type="Proteomes" id="UP000018733"/>
    </source>
</evidence>
<evidence type="ECO:0000259" key="8">
    <source>
        <dbReference type="Pfam" id="PF18158"/>
    </source>
</evidence>
<dbReference type="Gene3D" id="6.10.250.600">
    <property type="match status" value="1"/>
</dbReference>
<dbReference type="InterPro" id="IPR036250">
    <property type="entry name" value="AcylCo_DH-like_C"/>
</dbReference>
<dbReference type="PROSITE" id="PS00073">
    <property type="entry name" value="ACYL_COA_DH_2"/>
    <property type="match status" value="1"/>
</dbReference>
<dbReference type="EMBL" id="AYXT01000001">
    <property type="protein sequence ID" value="ETF04458.1"/>
    <property type="molecule type" value="Genomic_DNA"/>
</dbReference>